<keyword evidence="4" id="KW-0408">Iron</keyword>
<dbReference type="NCBIfam" id="TIGR00722">
    <property type="entry name" value="ttdA_fumA_fumB"/>
    <property type="match status" value="1"/>
</dbReference>
<dbReference type="AlphaFoldDB" id="A0A975AV72"/>
<dbReference type="InterPro" id="IPR004646">
    <property type="entry name" value="Fe-S_hydro-lyase_TtdA-typ_cat"/>
</dbReference>
<dbReference type="EMBL" id="CP060096">
    <property type="protein sequence ID" value="QSZ27065.1"/>
    <property type="molecule type" value="Genomic_DNA"/>
</dbReference>
<keyword evidence="5" id="KW-0411">Iron-sulfur</keyword>
<dbReference type="RefSeq" id="WP_284679759.1">
    <property type="nucleotide sequence ID" value="NZ_CP060096.1"/>
</dbReference>
<dbReference type="GO" id="GO:0004333">
    <property type="term" value="F:fumarate hydratase activity"/>
    <property type="evidence" value="ECO:0007669"/>
    <property type="project" value="UniProtKB-EC"/>
</dbReference>
<keyword evidence="2" id="KW-0004">4Fe-4S</keyword>
<dbReference type="PANTHER" id="PTHR30389:SF17">
    <property type="entry name" value="L(+)-TARTRATE DEHYDRATASE SUBUNIT ALPHA-RELATED"/>
    <property type="match status" value="1"/>
</dbReference>
<evidence type="ECO:0000256" key="6">
    <source>
        <dbReference type="ARBA" id="ARBA00023239"/>
    </source>
</evidence>
<dbReference type="GO" id="GO:0046872">
    <property type="term" value="F:metal ion binding"/>
    <property type="evidence" value="ECO:0007669"/>
    <property type="project" value="UniProtKB-KW"/>
</dbReference>
<evidence type="ECO:0000256" key="1">
    <source>
        <dbReference type="ARBA" id="ARBA00008876"/>
    </source>
</evidence>
<evidence type="ECO:0000256" key="5">
    <source>
        <dbReference type="ARBA" id="ARBA00023014"/>
    </source>
</evidence>
<evidence type="ECO:0000313" key="8">
    <source>
        <dbReference type="EMBL" id="QSZ27065.1"/>
    </source>
</evidence>
<sequence length="280" mass="30012">MKEINAKKISDVVELLSIEANYNLPEDILKKIKSSLKTEKSPIGKEILENIIKNAEMAKEQGVPICQDTGLAVVFVEIGQDVHIVNGSIEDAINEGVRRGYYRGFLRKSVVGDPIMRKNTGDNTPAIIHYSIAEGDKLSITIAPKGAGSENMSTLKMLKPSDGIEGIKRFVIESVEAAGPNACPPLIVGVGIGGNFEYAPLLAKKALLRPVGRKNGDEETSKLEEELLDKINNLGIGPQGLGGTTTALSVNIEKYPTHIACLPVAVNIGCHVTRHANAVL</sequence>
<accession>A0A975AV72</accession>
<keyword evidence="9" id="KW-1185">Reference proteome</keyword>
<protein>
    <submittedName>
        <fullName evidence="8">Fumarate hydratase</fullName>
        <ecNumber evidence="8">4.2.1.2</ecNumber>
    </submittedName>
</protein>
<dbReference type="GO" id="GO:0051539">
    <property type="term" value="F:4 iron, 4 sulfur cluster binding"/>
    <property type="evidence" value="ECO:0007669"/>
    <property type="project" value="UniProtKB-KW"/>
</dbReference>
<reference evidence="8" key="1">
    <citation type="submission" date="2020-08" db="EMBL/GenBank/DDBJ databases">
        <title>Genomic insights into the carbon and energy metabolism of the first obligate autotrophic acetogenic bacterium Aceticella autotrophica gen. nov., sp. nov.</title>
        <authorList>
            <person name="Toshchakov S.V."/>
            <person name="Elcheninov A.G."/>
            <person name="Kublanov I.V."/>
            <person name="Frolov E.N."/>
            <person name="Lebedinsky A.V."/>
        </authorList>
    </citation>
    <scope>NUCLEOTIDE SEQUENCE</scope>
    <source>
        <strain evidence="8">3443-3Ac</strain>
    </source>
</reference>
<evidence type="ECO:0000256" key="4">
    <source>
        <dbReference type="ARBA" id="ARBA00023004"/>
    </source>
</evidence>
<evidence type="ECO:0000256" key="2">
    <source>
        <dbReference type="ARBA" id="ARBA00022485"/>
    </source>
</evidence>
<dbReference type="KEGG" id="aaut:ACETAC_09380"/>
<dbReference type="InterPro" id="IPR051208">
    <property type="entry name" value="Class-I_Fumarase/Tartrate_DH"/>
</dbReference>
<keyword evidence="6 8" id="KW-0456">Lyase</keyword>
<proteinExistence type="inferred from homology"/>
<dbReference type="EC" id="4.2.1.2" evidence="8"/>
<dbReference type="NCBIfam" id="NF004885">
    <property type="entry name" value="PRK06246.1"/>
    <property type="match status" value="1"/>
</dbReference>
<keyword evidence="3" id="KW-0479">Metal-binding</keyword>
<dbReference type="Proteomes" id="UP000671913">
    <property type="component" value="Chromosome"/>
</dbReference>
<organism evidence="8 9">
    <name type="scientific">Aceticella autotrophica</name>
    <dbReference type="NCBI Taxonomy" id="2755338"/>
    <lineage>
        <taxon>Bacteria</taxon>
        <taxon>Bacillati</taxon>
        <taxon>Bacillota</taxon>
        <taxon>Clostridia</taxon>
        <taxon>Thermoanaerobacterales</taxon>
        <taxon>Thermoanaerobacteraceae</taxon>
        <taxon>Aceticella</taxon>
    </lineage>
</organism>
<evidence type="ECO:0000256" key="3">
    <source>
        <dbReference type="ARBA" id="ARBA00022723"/>
    </source>
</evidence>
<dbReference type="PANTHER" id="PTHR30389">
    <property type="entry name" value="FUMARATE HYDRATASE-RELATED"/>
    <property type="match status" value="1"/>
</dbReference>
<evidence type="ECO:0000259" key="7">
    <source>
        <dbReference type="Pfam" id="PF05681"/>
    </source>
</evidence>
<name>A0A975AV72_9THEO</name>
<feature type="domain" description="Fe-S hydro-lyase tartrate dehydratase alpha-type catalytic" evidence="7">
    <location>
        <begin position="12"/>
        <end position="278"/>
    </location>
</feature>
<evidence type="ECO:0000313" key="9">
    <source>
        <dbReference type="Proteomes" id="UP000671913"/>
    </source>
</evidence>
<dbReference type="Pfam" id="PF05681">
    <property type="entry name" value="Fumerase"/>
    <property type="match status" value="1"/>
</dbReference>
<comment type="similarity">
    <text evidence="1">Belongs to the class-I fumarase family.</text>
</comment>
<gene>
    <name evidence="8" type="ORF">ACETAC_09380</name>
</gene>